<sequence>MPQVDLETIVSACAGGSSDRKITCETLADTGDDVPPDFPPESFWLSKDAELEWFDRNAFIERKDSTKGNNANSANLNPNLIHGYNSSSQRFSHNLKSKASIFTLLKPQKPNYADTKNRRNCKQGNTPLFPKRSGSAVKSDSSLVEPSSPKVSCMGRVRSKRDRNRQLRNRQKSSERGSKKDSERRSSEEKPVERQRNGFFAGFRAIFRSTRRDKEKKDESHRLSPSAKSSATKTSDIRSRLPPSDPDIESPARRKSSDRAHDVGEPTAESVGLGGMKQFTSGRRAESWGTVIDVA</sequence>
<evidence type="ECO:0000313" key="2">
    <source>
        <dbReference type="EMBL" id="KAF5750517.1"/>
    </source>
</evidence>
<dbReference type="Proteomes" id="UP000593562">
    <property type="component" value="Unassembled WGS sequence"/>
</dbReference>
<evidence type="ECO:0000313" key="3">
    <source>
        <dbReference type="Proteomes" id="UP000593562"/>
    </source>
</evidence>
<comment type="caution">
    <text evidence="2">The sequence shown here is derived from an EMBL/GenBank/DDBJ whole genome shotgun (WGS) entry which is preliminary data.</text>
</comment>
<reference evidence="2 3" key="1">
    <citation type="journal article" date="2020" name="Nat. Commun.">
        <title>Genome of Tripterygium wilfordii and identification of cytochrome P450 involved in triptolide biosynthesis.</title>
        <authorList>
            <person name="Tu L."/>
            <person name="Su P."/>
            <person name="Zhang Z."/>
            <person name="Gao L."/>
            <person name="Wang J."/>
            <person name="Hu T."/>
            <person name="Zhou J."/>
            <person name="Zhang Y."/>
            <person name="Zhao Y."/>
            <person name="Liu Y."/>
            <person name="Song Y."/>
            <person name="Tong Y."/>
            <person name="Lu Y."/>
            <person name="Yang J."/>
            <person name="Xu C."/>
            <person name="Jia M."/>
            <person name="Peters R.J."/>
            <person name="Huang L."/>
            <person name="Gao W."/>
        </authorList>
    </citation>
    <scope>NUCLEOTIDE SEQUENCE [LARGE SCALE GENOMIC DNA]</scope>
    <source>
        <strain evidence="3">cv. XIE 37</strain>
        <tissue evidence="2">Leaf</tissue>
    </source>
</reference>
<keyword evidence="3" id="KW-1185">Reference proteome</keyword>
<dbReference type="AlphaFoldDB" id="A0A7J7DW24"/>
<feature type="compositionally biased region" description="Polar residues" evidence="1">
    <location>
        <begin position="136"/>
        <end position="145"/>
    </location>
</feature>
<feature type="compositionally biased region" description="Basic and acidic residues" evidence="1">
    <location>
        <begin position="172"/>
        <end position="196"/>
    </location>
</feature>
<organism evidence="2 3">
    <name type="scientific">Tripterygium wilfordii</name>
    <name type="common">Thunder God vine</name>
    <dbReference type="NCBI Taxonomy" id="458696"/>
    <lineage>
        <taxon>Eukaryota</taxon>
        <taxon>Viridiplantae</taxon>
        <taxon>Streptophyta</taxon>
        <taxon>Embryophyta</taxon>
        <taxon>Tracheophyta</taxon>
        <taxon>Spermatophyta</taxon>
        <taxon>Magnoliopsida</taxon>
        <taxon>eudicotyledons</taxon>
        <taxon>Gunneridae</taxon>
        <taxon>Pentapetalae</taxon>
        <taxon>rosids</taxon>
        <taxon>fabids</taxon>
        <taxon>Celastrales</taxon>
        <taxon>Celastraceae</taxon>
        <taxon>Tripterygium</taxon>
    </lineage>
</organism>
<feature type="compositionally biased region" description="Basic and acidic residues" evidence="1">
    <location>
        <begin position="210"/>
        <end position="222"/>
    </location>
</feature>
<name>A0A7J7DW24_TRIWF</name>
<protein>
    <submittedName>
        <fullName evidence="2">Uncharacterized protein</fullName>
    </submittedName>
</protein>
<dbReference type="OrthoDB" id="696504at2759"/>
<gene>
    <name evidence="2" type="ORF">HS088_TW03G00854</name>
</gene>
<accession>A0A7J7DW24</accession>
<proteinExistence type="predicted"/>
<dbReference type="FunCoup" id="A0A7J7DW24">
    <property type="interactions" value="988"/>
</dbReference>
<dbReference type="PANTHER" id="PTHR34120:SF2">
    <property type="entry name" value="OS01G0860900 PROTEIN"/>
    <property type="match status" value="1"/>
</dbReference>
<dbReference type="InParanoid" id="A0A7J7DW24"/>
<feature type="compositionally biased region" description="Basic and acidic residues" evidence="1">
    <location>
        <begin position="250"/>
        <end position="264"/>
    </location>
</feature>
<evidence type="ECO:0000256" key="1">
    <source>
        <dbReference type="SAM" id="MobiDB-lite"/>
    </source>
</evidence>
<dbReference type="PANTHER" id="PTHR34120">
    <property type="entry name" value="EXPRESSED PROTEIN"/>
    <property type="match status" value="1"/>
</dbReference>
<dbReference type="EMBL" id="JAAARO010000003">
    <property type="protein sequence ID" value="KAF5750517.1"/>
    <property type="molecule type" value="Genomic_DNA"/>
</dbReference>
<feature type="region of interest" description="Disordered" evidence="1">
    <location>
        <begin position="110"/>
        <end position="295"/>
    </location>
</feature>
<feature type="compositionally biased region" description="Basic residues" evidence="1">
    <location>
        <begin position="157"/>
        <end position="171"/>
    </location>
</feature>